<protein>
    <submittedName>
        <fullName evidence="1">Uncharacterized protein</fullName>
    </submittedName>
</protein>
<gene>
    <name evidence="1" type="ORF">GLW04_17735</name>
</gene>
<sequence length="55" mass="6053">MGYTGRYKQMLLIDNGIGRAIAACGGRKKMKEQALMTAACRNVKKIVLHQQWGSG</sequence>
<dbReference type="EMBL" id="WMET01000006">
    <property type="protein sequence ID" value="MYL21744.1"/>
    <property type="molecule type" value="Genomic_DNA"/>
</dbReference>
<dbReference type="Proteomes" id="UP000460949">
    <property type="component" value="Unassembled WGS sequence"/>
</dbReference>
<organism evidence="1 2">
    <name type="scientific">Halobacillus litoralis</name>
    <dbReference type="NCBI Taxonomy" id="45668"/>
    <lineage>
        <taxon>Bacteria</taxon>
        <taxon>Bacillati</taxon>
        <taxon>Bacillota</taxon>
        <taxon>Bacilli</taxon>
        <taxon>Bacillales</taxon>
        <taxon>Bacillaceae</taxon>
        <taxon>Halobacillus</taxon>
    </lineage>
</organism>
<dbReference type="AlphaFoldDB" id="A0A845E7U6"/>
<accession>A0A845E7U6</accession>
<evidence type="ECO:0000313" key="2">
    <source>
        <dbReference type="Proteomes" id="UP000460949"/>
    </source>
</evidence>
<proteinExistence type="predicted"/>
<dbReference type="RefSeq" id="WP_160839685.1">
    <property type="nucleotide sequence ID" value="NZ_WMET01000006.1"/>
</dbReference>
<name>A0A845E7U6_9BACI</name>
<reference evidence="1 2" key="1">
    <citation type="submission" date="2019-11" db="EMBL/GenBank/DDBJ databases">
        <title>Genome sequences of 17 halophilic strains isolated from different environments.</title>
        <authorList>
            <person name="Furrow R.E."/>
        </authorList>
    </citation>
    <scope>NUCLEOTIDE SEQUENCE [LARGE SCALE GENOMIC DNA]</scope>
    <source>
        <strain evidence="1 2">22511_23_Filter</strain>
    </source>
</reference>
<evidence type="ECO:0000313" key="1">
    <source>
        <dbReference type="EMBL" id="MYL21744.1"/>
    </source>
</evidence>
<comment type="caution">
    <text evidence="1">The sequence shown here is derived from an EMBL/GenBank/DDBJ whole genome shotgun (WGS) entry which is preliminary data.</text>
</comment>